<dbReference type="AlphaFoldDB" id="A0A0E9UW03"/>
<reference evidence="1" key="1">
    <citation type="submission" date="2014-11" db="EMBL/GenBank/DDBJ databases">
        <authorList>
            <person name="Amaro Gonzalez C."/>
        </authorList>
    </citation>
    <scope>NUCLEOTIDE SEQUENCE</scope>
</reference>
<reference evidence="1" key="2">
    <citation type="journal article" date="2015" name="Fish Shellfish Immunol.">
        <title>Early steps in the European eel (Anguilla anguilla)-Vibrio vulnificus interaction in the gills: Role of the RtxA13 toxin.</title>
        <authorList>
            <person name="Callol A."/>
            <person name="Pajuelo D."/>
            <person name="Ebbesson L."/>
            <person name="Teles M."/>
            <person name="MacKenzie S."/>
            <person name="Amaro C."/>
        </authorList>
    </citation>
    <scope>NUCLEOTIDE SEQUENCE</scope>
</reference>
<evidence type="ECO:0000313" key="1">
    <source>
        <dbReference type="EMBL" id="JAH70059.1"/>
    </source>
</evidence>
<name>A0A0E9UW03_ANGAN</name>
<proteinExistence type="predicted"/>
<sequence>MSNICEPNTIHPLKNHYIEHKHNYVEHKGGLS</sequence>
<dbReference type="EMBL" id="GBXM01038518">
    <property type="protein sequence ID" value="JAH70059.1"/>
    <property type="molecule type" value="Transcribed_RNA"/>
</dbReference>
<organism evidence="1">
    <name type="scientific">Anguilla anguilla</name>
    <name type="common">European freshwater eel</name>
    <name type="synonym">Muraena anguilla</name>
    <dbReference type="NCBI Taxonomy" id="7936"/>
    <lineage>
        <taxon>Eukaryota</taxon>
        <taxon>Metazoa</taxon>
        <taxon>Chordata</taxon>
        <taxon>Craniata</taxon>
        <taxon>Vertebrata</taxon>
        <taxon>Euteleostomi</taxon>
        <taxon>Actinopterygii</taxon>
        <taxon>Neopterygii</taxon>
        <taxon>Teleostei</taxon>
        <taxon>Anguilliformes</taxon>
        <taxon>Anguillidae</taxon>
        <taxon>Anguilla</taxon>
    </lineage>
</organism>
<accession>A0A0E9UW03</accession>
<protein>
    <submittedName>
        <fullName evidence="1">Uncharacterized protein</fullName>
    </submittedName>
</protein>